<dbReference type="OrthoDB" id="9787129at2"/>
<feature type="transmembrane region" description="Helical" evidence="1">
    <location>
        <begin position="266"/>
        <end position="285"/>
    </location>
</feature>
<feature type="transmembrane region" description="Helical" evidence="1">
    <location>
        <begin position="179"/>
        <end position="199"/>
    </location>
</feature>
<keyword evidence="1" id="KW-1133">Transmembrane helix</keyword>
<evidence type="ECO:0000256" key="1">
    <source>
        <dbReference type="SAM" id="Phobius"/>
    </source>
</evidence>
<dbReference type="GO" id="GO:0005886">
    <property type="term" value="C:plasma membrane"/>
    <property type="evidence" value="ECO:0007669"/>
    <property type="project" value="TreeGrafter"/>
</dbReference>
<dbReference type="RefSeq" id="WP_123656815.1">
    <property type="nucleotide sequence ID" value="NZ_AYKG01000001.1"/>
</dbReference>
<dbReference type="InParanoid" id="A0A423Q2V0"/>
<dbReference type="FunCoup" id="A0A423Q2V0">
    <property type="interactions" value="24"/>
</dbReference>
<feature type="transmembrane region" description="Helical" evidence="1">
    <location>
        <begin position="361"/>
        <end position="379"/>
    </location>
</feature>
<dbReference type="GO" id="GO:0015128">
    <property type="term" value="F:gluconate transmembrane transporter activity"/>
    <property type="evidence" value="ECO:0007669"/>
    <property type="project" value="InterPro"/>
</dbReference>
<feature type="transmembrane region" description="Helical" evidence="1">
    <location>
        <begin position="141"/>
        <end position="159"/>
    </location>
</feature>
<feature type="transmembrane region" description="Helical" evidence="1">
    <location>
        <begin position="5"/>
        <end position="24"/>
    </location>
</feature>
<dbReference type="AlphaFoldDB" id="A0A423Q2V0"/>
<dbReference type="EMBL" id="AYKG01000001">
    <property type="protein sequence ID" value="ROO32873.1"/>
    <property type="molecule type" value="Genomic_DNA"/>
</dbReference>
<evidence type="ECO:0000313" key="3">
    <source>
        <dbReference type="Proteomes" id="UP000285310"/>
    </source>
</evidence>
<keyword evidence="1" id="KW-0812">Transmembrane</keyword>
<feature type="transmembrane region" description="Helical" evidence="1">
    <location>
        <begin position="111"/>
        <end position="134"/>
    </location>
</feature>
<gene>
    <name evidence="2" type="ORF">SAJA_01230</name>
</gene>
<protein>
    <submittedName>
        <fullName evidence="2">Gluconate transporter</fullName>
    </submittedName>
</protein>
<feature type="transmembrane region" description="Helical" evidence="1">
    <location>
        <begin position="331"/>
        <end position="354"/>
    </location>
</feature>
<feature type="transmembrane region" description="Helical" evidence="1">
    <location>
        <begin position="30"/>
        <end position="48"/>
    </location>
</feature>
<proteinExistence type="predicted"/>
<feature type="transmembrane region" description="Helical" evidence="1">
    <location>
        <begin position="423"/>
        <end position="448"/>
    </location>
</feature>
<dbReference type="Proteomes" id="UP000285310">
    <property type="component" value="Unassembled WGS sequence"/>
</dbReference>
<sequence length="449" mass="47078">MTHDYWLLAAAASGIVLLLVLVMWLRLHAFVSLLLVSLVVAVVAGMPLSEVVDNLEKGVGSTLGFVATVVGLGAMFGRMLEISGGVDRLAHTLIARFGQDRVPWAMSVTGFLVAIPVFLDVGFIILVPLVYALSQRANRSLLYYGIPLLAGLGVTHTFIPPTPGPIAVASLIHADLGWVIIFGVLCGIPAAIIAGPLFGRFIAKRIDVRVPESMDVAPPREDVTGLPSFRMIASIILLPLVLILFNTVSGVLLAQDNPVRSILDFLGDPIVALLITTLVAFYLLGTCRGLTREEVLGTATKSLEPAGVIILVTGAGGAFKQMLIASGVGDVVGHAMAASSLSPLLLAFLIAAGVRVIQGSATVAMITAAGLMAPVIASLDLQGPMLGLMNVAIASGATVLSHVNDSGFWLVKQYFGMTEKQTLMSWTVVETLIGLIGIAMAMLLSLFVI</sequence>
<dbReference type="PANTHER" id="PTHR30354:SF11">
    <property type="entry name" value="PERMEASE"/>
    <property type="match status" value="1"/>
</dbReference>
<feature type="transmembrane region" description="Helical" evidence="1">
    <location>
        <begin position="60"/>
        <end position="80"/>
    </location>
</feature>
<reference evidence="2 3" key="1">
    <citation type="submission" date="2013-10" db="EMBL/GenBank/DDBJ databases">
        <title>Salinisphaera japonica YTM-1 Genome Sequencing.</title>
        <authorList>
            <person name="Lai Q."/>
            <person name="Li C."/>
            <person name="Shao Z."/>
        </authorList>
    </citation>
    <scope>NUCLEOTIDE SEQUENCE [LARGE SCALE GENOMIC DNA]</scope>
    <source>
        <strain evidence="2 3">YTM-1</strain>
    </source>
</reference>
<feature type="transmembrane region" description="Helical" evidence="1">
    <location>
        <begin position="306"/>
        <end position="325"/>
    </location>
</feature>
<accession>A0A423Q2V0</accession>
<dbReference type="NCBIfam" id="TIGR00791">
    <property type="entry name" value="gntP"/>
    <property type="match status" value="1"/>
</dbReference>
<organism evidence="2 3">
    <name type="scientific">Salinisphaera japonica YTM-1</name>
    <dbReference type="NCBI Taxonomy" id="1209778"/>
    <lineage>
        <taxon>Bacteria</taxon>
        <taxon>Pseudomonadati</taxon>
        <taxon>Pseudomonadota</taxon>
        <taxon>Gammaproteobacteria</taxon>
        <taxon>Salinisphaerales</taxon>
        <taxon>Salinisphaeraceae</taxon>
        <taxon>Salinisphaera</taxon>
    </lineage>
</organism>
<feature type="transmembrane region" description="Helical" evidence="1">
    <location>
        <begin position="235"/>
        <end position="254"/>
    </location>
</feature>
<dbReference type="PIRSF" id="PIRSF002746">
    <property type="entry name" value="Gluconate_transporter"/>
    <property type="match status" value="1"/>
</dbReference>
<comment type="caution">
    <text evidence="2">The sequence shown here is derived from an EMBL/GenBank/DDBJ whole genome shotgun (WGS) entry which is preliminary data.</text>
</comment>
<evidence type="ECO:0000313" key="2">
    <source>
        <dbReference type="EMBL" id="ROO32873.1"/>
    </source>
</evidence>
<keyword evidence="3" id="KW-1185">Reference proteome</keyword>
<dbReference type="InterPro" id="IPR003474">
    <property type="entry name" value="Glcn_transporter"/>
</dbReference>
<name>A0A423Q2V0_9GAMM</name>
<keyword evidence="1" id="KW-0472">Membrane</keyword>
<dbReference type="Pfam" id="PF02447">
    <property type="entry name" value="GntP_permease"/>
    <property type="match status" value="1"/>
</dbReference>
<dbReference type="PANTHER" id="PTHR30354">
    <property type="entry name" value="GNT FAMILY GLUCONATE TRANSPORTER"/>
    <property type="match status" value="1"/>
</dbReference>